<keyword evidence="2" id="KW-0479">Metal-binding</keyword>
<dbReference type="InterPro" id="IPR002397">
    <property type="entry name" value="Cyt_P450_B"/>
</dbReference>
<comment type="similarity">
    <text evidence="1 2">Belongs to the cytochrome P450 family.</text>
</comment>
<dbReference type="PROSITE" id="PS00086">
    <property type="entry name" value="CYTOCHROME_P450"/>
    <property type="match status" value="1"/>
</dbReference>
<name>A0ABW3MQ04_9PSEU</name>
<dbReference type="PANTHER" id="PTHR46696:SF1">
    <property type="entry name" value="CYTOCHROME P450 YJIB-RELATED"/>
    <property type="match status" value="1"/>
</dbReference>
<keyword evidence="2" id="KW-0408">Iron</keyword>
<dbReference type="EMBL" id="JBHTIS010004627">
    <property type="protein sequence ID" value="MFD1052665.1"/>
    <property type="molecule type" value="Genomic_DNA"/>
</dbReference>
<sequence>ANRDPRVFQDPEKLDVAREVNAHIGFGHGVHHCLGAQLARLELRLALSSVLRRFPDLAFAADEAEISFKQGRVVRGLLALPVTWSEVRE</sequence>
<dbReference type="Proteomes" id="UP001597045">
    <property type="component" value="Unassembled WGS sequence"/>
</dbReference>
<comment type="caution">
    <text evidence="3">The sequence shown here is derived from an EMBL/GenBank/DDBJ whole genome shotgun (WGS) entry which is preliminary data.</text>
</comment>
<reference evidence="4" key="1">
    <citation type="journal article" date="2019" name="Int. J. Syst. Evol. Microbiol.">
        <title>The Global Catalogue of Microorganisms (GCM) 10K type strain sequencing project: providing services to taxonomists for standard genome sequencing and annotation.</title>
        <authorList>
            <consortium name="The Broad Institute Genomics Platform"/>
            <consortium name="The Broad Institute Genome Sequencing Center for Infectious Disease"/>
            <person name="Wu L."/>
            <person name="Ma J."/>
        </authorList>
    </citation>
    <scope>NUCLEOTIDE SEQUENCE [LARGE SCALE GENOMIC DNA]</scope>
    <source>
        <strain evidence="4">JCM 31486</strain>
    </source>
</reference>
<keyword evidence="2" id="KW-0503">Monooxygenase</keyword>
<dbReference type="Gene3D" id="1.10.630.10">
    <property type="entry name" value="Cytochrome P450"/>
    <property type="match status" value="1"/>
</dbReference>
<dbReference type="InterPro" id="IPR001128">
    <property type="entry name" value="Cyt_P450"/>
</dbReference>
<dbReference type="Pfam" id="PF00067">
    <property type="entry name" value="p450"/>
    <property type="match status" value="1"/>
</dbReference>
<keyword evidence="4" id="KW-1185">Reference proteome</keyword>
<evidence type="ECO:0000313" key="4">
    <source>
        <dbReference type="Proteomes" id="UP001597045"/>
    </source>
</evidence>
<evidence type="ECO:0000313" key="3">
    <source>
        <dbReference type="EMBL" id="MFD1052665.1"/>
    </source>
</evidence>
<keyword evidence="2" id="KW-0560">Oxidoreductase</keyword>
<protein>
    <submittedName>
        <fullName evidence="3">Cytochrome P450</fullName>
    </submittedName>
</protein>
<gene>
    <name evidence="3" type="ORF">ACFQ1S_47250</name>
</gene>
<organism evidence="3 4">
    <name type="scientific">Kibdelosporangium lantanae</name>
    <dbReference type="NCBI Taxonomy" id="1497396"/>
    <lineage>
        <taxon>Bacteria</taxon>
        <taxon>Bacillati</taxon>
        <taxon>Actinomycetota</taxon>
        <taxon>Actinomycetes</taxon>
        <taxon>Pseudonocardiales</taxon>
        <taxon>Pseudonocardiaceae</taxon>
        <taxon>Kibdelosporangium</taxon>
    </lineage>
</organism>
<proteinExistence type="inferred from homology"/>
<evidence type="ECO:0000256" key="1">
    <source>
        <dbReference type="ARBA" id="ARBA00010617"/>
    </source>
</evidence>
<dbReference type="PRINTS" id="PR00359">
    <property type="entry name" value="BP450"/>
</dbReference>
<feature type="non-terminal residue" evidence="3">
    <location>
        <position position="1"/>
    </location>
</feature>
<evidence type="ECO:0000256" key="2">
    <source>
        <dbReference type="RuleBase" id="RU000461"/>
    </source>
</evidence>
<dbReference type="SUPFAM" id="SSF48264">
    <property type="entry name" value="Cytochrome P450"/>
    <property type="match status" value="1"/>
</dbReference>
<dbReference type="InterPro" id="IPR036396">
    <property type="entry name" value="Cyt_P450_sf"/>
</dbReference>
<dbReference type="InterPro" id="IPR017972">
    <property type="entry name" value="Cyt_P450_CS"/>
</dbReference>
<keyword evidence="2" id="KW-0349">Heme</keyword>
<accession>A0ABW3MQ04</accession>
<dbReference type="PANTHER" id="PTHR46696">
    <property type="entry name" value="P450, PUTATIVE (EUROFUNG)-RELATED"/>
    <property type="match status" value="1"/>
</dbReference>